<organism evidence="1 2">
    <name type="scientific">Desulfonema magnum</name>
    <dbReference type="NCBI Taxonomy" id="45655"/>
    <lineage>
        <taxon>Bacteria</taxon>
        <taxon>Pseudomonadati</taxon>
        <taxon>Thermodesulfobacteriota</taxon>
        <taxon>Desulfobacteria</taxon>
        <taxon>Desulfobacterales</taxon>
        <taxon>Desulfococcaceae</taxon>
        <taxon>Desulfonema</taxon>
    </lineage>
</organism>
<dbReference type="EMBL" id="CP061800">
    <property type="protein sequence ID" value="QTA87856.1"/>
    <property type="molecule type" value="Genomic_DNA"/>
</dbReference>
<keyword evidence="2" id="KW-1185">Reference proteome</keyword>
<evidence type="ECO:0000313" key="2">
    <source>
        <dbReference type="Proteomes" id="UP000663722"/>
    </source>
</evidence>
<dbReference type="Proteomes" id="UP000663722">
    <property type="component" value="Chromosome"/>
</dbReference>
<proteinExistence type="predicted"/>
<dbReference type="RefSeq" id="WP_207682870.1">
    <property type="nucleotide sequence ID" value="NZ_CP061800.1"/>
</dbReference>
<protein>
    <submittedName>
        <fullName evidence="1">Uncharacterized protein</fullName>
    </submittedName>
</protein>
<evidence type="ECO:0000313" key="1">
    <source>
        <dbReference type="EMBL" id="QTA87856.1"/>
    </source>
</evidence>
<reference evidence="1" key="1">
    <citation type="journal article" date="2021" name="Microb. Physiol.">
        <title>Proteogenomic Insights into the Physiology of Marine, Sulfate-Reducing, Filamentous Desulfonema limicola and Desulfonema magnum.</title>
        <authorList>
            <person name="Schnaars V."/>
            <person name="Wohlbrand L."/>
            <person name="Scheve S."/>
            <person name="Hinrichs C."/>
            <person name="Reinhardt R."/>
            <person name="Rabus R."/>
        </authorList>
    </citation>
    <scope>NUCLEOTIDE SEQUENCE</scope>
    <source>
        <strain evidence="1">4be13</strain>
    </source>
</reference>
<dbReference type="AlphaFoldDB" id="A0A975BLU2"/>
<gene>
    <name evidence="1" type="ORF">dnm_038940</name>
</gene>
<sequence>MKSESKPQKTRWHRLLGRLFRELLVPTGILVYTDVPVMGEPPEADILLLRKKRSRWTEEQRSRLPDGVRDTRATHILIEFKYTESVNRKVLAQTLCYDYLYKGGQKLGDHDVRTFLASSKTPRASTLEKFGWYQTDRPGVYKSHNPLAESVTLILLNELADTPHNAWIKCFASRRREKKSAFETLMDKRFSSLSSQLQWFLEGLLHYWFTMGGEHMDIEITPDDVMKIGKKWQQAVLSGISPKDRLAGLAPKDRLAGLAPKDRLAGLELKDILAEFTQEEIEAYLKKLKKKQRK</sequence>
<dbReference type="KEGG" id="dmm:dnm_038940"/>
<accession>A0A975BLU2</accession>
<name>A0A975BLU2_9BACT</name>